<reference evidence="2" key="1">
    <citation type="journal article" date="2016" name="Genome Announc.">
        <title>Draft genome sequences of fungus Aspergillus calidoustus.</title>
        <authorList>
            <person name="Horn F."/>
            <person name="Linde J."/>
            <person name="Mattern D.J."/>
            <person name="Walther G."/>
            <person name="Guthke R."/>
            <person name="Scherlach K."/>
            <person name="Martin K."/>
            <person name="Brakhage A.A."/>
            <person name="Petzke L."/>
            <person name="Valiante V."/>
        </authorList>
    </citation>
    <scope>NUCLEOTIDE SEQUENCE [LARGE SCALE GENOMIC DNA]</scope>
    <source>
        <strain evidence="2">SF006504</strain>
    </source>
</reference>
<dbReference type="Proteomes" id="UP000054771">
    <property type="component" value="Unassembled WGS sequence"/>
</dbReference>
<gene>
    <name evidence="1" type="ORF">ASPCAL07778</name>
</gene>
<evidence type="ECO:0000313" key="2">
    <source>
        <dbReference type="Proteomes" id="UP000054771"/>
    </source>
</evidence>
<dbReference type="EMBL" id="CDMC01000006">
    <property type="protein sequence ID" value="CEN61114.1"/>
    <property type="molecule type" value="Genomic_DNA"/>
</dbReference>
<keyword evidence="2" id="KW-1185">Reference proteome</keyword>
<evidence type="ECO:0000313" key="1">
    <source>
        <dbReference type="EMBL" id="CEN61114.1"/>
    </source>
</evidence>
<dbReference type="AlphaFoldDB" id="A0A0U5GQF6"/>
<organism evidence="1 2">
    <name type="scientific">Aspergillus calidoustus</name>
    <dbReference type="NCBI Taxonomy" id="454130"/>
    <lineage>
        <taxon>Eukaryota</taxon>
        <taxon>Fungi</taxon>
        <taxon>Dikarya</taxon>
        <taxon>Ascomycota</taxon>
        <taxon>Pezizomycotina</taxon>
        <taxon>Eurotiomycetes</taxon>
        <taxon>Eurotiomycetidae</taxon>
        <taxon>Eurotiales</taxon>
        <taxon>Aspergillaceae</taxon>
        <taxon>Aspergillus</taxon>
        <taxon>Aspergillus subgen. Nidulantes</taxon>
    </lineage>
</organism>
<dbReference type="OrthoDB" id="4191831at2759"/>
<accession>A0A0U5GQF6</accession>
<protein>
    <recommendedName>
        <fullName evidence="3">F-box domain-containing protein</fullName>
    </recommendedName>
</protein>
<evidence type="ECO:0008006" key="3">
    <source>
        <dbReference type="Google" id="ProtNLM"/>
    </source>
</evidence>
<sequence length="182" mass="20621">MSSVTPFSARIPFDVHLMILEHCNFRTVHSYALVSKGTTPAASRYLYRDLHWGPSGDIYDWSCNTIQKLLRTLVDRPELALLVRAVNFDVEYIYESDGEETYLSKQRTYAANPESIKLAKKLVWRLRLPDAKSWTSALSQTSIGPWIAILLSQLMSMEELTLGPPLLHNSTYVGRITSGNDV</sequence>
<name>A0A0U5GQF6_ASPCI</name>
<proteinExistence type="predicted"/>